<feature type="region of interest" description="Disordered" evidence="1">
    <location>
        <begin position="1"/>
        <end position="23"/>
    </location>
</feature>
<dbReference type="Proteomes" id="UP000288227">
    <property type="component" value="Unassembled WGS sequence"/>
</dbReference>
<dbReference type="AlphaFoldDB" id="A0A401UEQ2"/>
<protein>
    <submittedName>
        <fullName evidence="2">Uncharacterized protein</fullName>
    </submittedName>
</protein>
<proteinExistence type="predicted"/>
<dbReference type="RefSeq" id="WP_127124041.1">
    <property type="nucleotide sequence ID" value="NZ_BHXQ01000007.1"/>
</dbReference>
<keyword evidence="3" id="KW-1185">Reference proteome</keyword>
<evidence type="ECO:0000313" key="3">
    <source>
        <dbReference type="Proteomes" id="UP000288227"/>
    </source>
</evidence>
<accession>A0A401UEQ2</accession>
<comment type="caution">
    <text evidence="2">The sequence shown here is derived from an EMBL/GenBank/DDBJ whole genome shotgun (WGS) entry which is preliminary data.</text>
</comment>
<dbReference type="EMBL" id="BHXQ01000007">
    <property type="protein sequence ID" value="GCC53395.1"/>
    <property type="molecule type" value="Genomic_DNA"/>
</dbReference>
<name>A0A401UEQ2_9BACT</name>
<evidence type="ECO:0000256" key="1">
    <source>
        <dbReference type="SAM" id="MobiDB-lite"/>
    </source>
</evidence>
<reference evidence="2 3" key="1">
    <citation type="submission" date="2018-11" db="EMBL/GenBank/DDBJ databases">
        <title>Chryseotalea sanarue gen. nov., sp., nov., a member of the family Cytophagaceae, isolated from a brackish lake in Hamamatsu Japan.</title>
        <authorList>
            <person name="Maejima Y."/>
            <person name="Iino T."/>
            <person name="Muraguchi Y."/>
            <person name="Fukuda K."/>
            <person name="Ohkuma M."/>
            <person name="Moriuchi R."/>
            <person name="Dohra H."/>
            <person name="Kimbara K."/>
            <person name="Shintani M."/>
        </authorList>
    </citation>
    <scope>NUCLEOTIDE SEQUENCE [LARGE SCALE GENOMIC DNA]</scope>
    <source>
        <strain evidence="2 3">Ys</strain>
    </source>
</reference>
<evidence type="ECO:0000313" key="2">
    <source>
        <dbReference type="EMBL" id="GCC53395.1"/>
    </source>
</evidence>
<organism evidence="2 3">
    <name type="scientific">Chryseotalea sanaruensis</name>
    <dbReference type="NCBI Taxonomy" id="2482724"/>
    <lineage>
        <taxon>Bacteria</taxon>
        <taxon>Pseudomonadati</taxon>
        <taxon>Bacteroidota</taxon>
        <taxon>Cytophagia</taxon>
        <taxon>Cytophagales</taxon>
        <taxon>Chryseotaleaceae</taxon>
        <taxon>Chryseotalea</taxon>
    </lineage>
</organism>
<gene>
    <name evidence="2" type="ORF">SanaruYs_36380</name>
</gene>
<sequence>MADIPSKENIQARKVSNFDPDSGGFYKRGVNATNFDPAKGTLYTKSASDQAEAKPAPVLDSWMKENKCKTIPEFVKNTIKEAYPTQIPNPLTGVEHRNLQLAFNILKYYFSFYNDTWNIFKKCVEIFDTCGILFSSDLKVEGEAIKKSVILINSNYSRAPFIIASILIHEGYHCVKESEFYLDEEYDSKILQLQYYSHLEQNIYKYLKNANSIFYYSDHLDAINKYTSESVLTVKYFNSVLATERNIKLKNTLIDYILGMEEYSKYLDIEWIVKNWDSDKYGKFVSREKPAVQLFLKKFIDAKGGSKDQLSVFTNILMSLKKDKNKGIGYVEPLADDAAQFLINNVIKDEELIKWLKQH</sequence>